<dbReference type="AlphaFoldDB" id="A0A7D9KCJ5"/>
<dbReference type="OrthoDB" id="10029313at2759"/>
<keyword evidence="2" id="KW-1185">Reference proteome</keyword>
<proteinExistence type="predicted"/>
<evidence type="ECO:0000313" key="1">
    <source>
        <dbReference type="EMBL" id="CAB4042666.1"/>
    </source>
</evidence>
<evidence type="ECO:0000313" key="2">
    <source>
        <dbReference type="Proteomes" id="UP001152795"/>
    </source>
</evidence>
<accession>A0A7D9KCJ5</accession>
<name>A0A7D9KCJ5_PARCT</name>
<reference evidence="1" key="1">
    <citation type="submission" date="2020-04" db="EMBL/GenBank/DDBJ databases">
        <authorList>
            <person name="Alioto T."/>
            <person name="Alioto T."/>
            <person name="Gomez Garrido J."/>
        </authorList>
    </citation>
    <scope>NUCLEOTIDE SEQUENCE</scope>
    <source>
        <strain evidence="1">A484AB</strain>
    </source>
</reference>
<dbReference type="EMBL" id="CACRXK020030573">
    <property type="protein sequence ID" value="CAB4042666.1"/>
    <property type="molecule type" value="Genomic_DNA"/>
</dbReference>
<gene>
    <name evidence="1" type="ORF">PACLA_8A049610</name>
</gene>
<organism evidence="1 2">
    <name type="scientific">Paramuricea clavata</name>
    <name type="common">Red gorgonian</name>
    <name type="synonym">Violescent sea-whip</name>
    <dbReference type="NCBI Taxonomy" id="317549"/>
    <lineage>
        <taxon>Eukaryota</taxon>
        <taxon>Metazoa</taxon>
        <taxon>Cnidaria</taxon>
        <taxon>Anthozoa</taxon>
        <taxon>Octocorallia</taxon>
        <taxon>Malacalcyonacea</taxon>
        <taxon>Plexauridae</taxon>
        <taxon>Paramuricea</taxon>
    </lineage>
</organism>
<feature type="non-terminal residue" evidence="1">
    <location>
        <position position="1"/>
    </location>
</feature>
<sequence>TPKTIRIAHIVANIEKGIKELPGKTKSSIRASVANILRHGKPPATKNMSDQQNLAMKRLKRDPSIQIISADKGTAIVVMNEDDYQHKINYLLDDPTIYLKITDKRRNPTSKVEKDMNSLLREIRSQPATYNQETKQIQDKLYYFLHSTDANVATFYGLPKIHKPEIPLRPITSCIGFPTYPTVQTSSSYTLSPPF</sequence>
<dbReference type="Proteomes" id="UP001152795">
    <property type="component" value="Unassembled WGS sequence"/>
</dbReference>
<comment type="caution">
    <text evidence="1">The sequence shown here is derived from an EMBL/GenBank/DDBJ whole genome shotgun (WGS) entry which is preliminary data.</text>
</comment>
<protein>
    <submittedName>
        <fullName evidence="1">Uncharacterized protein</fullName>
    </submittedName>
</protein>